<accession>A0A1X0RWK2</accession>
<sequence length="852" mass="96122">MTAVDTIPSPSPQRRIIFKKQSSPMMSPGNRRRKDVGDYWLGKTLGKGSSGTIDIFVFIHIIHTSTIGCVKIGIHKVTGEKVAIKIISKSHLAANASVEKAVKREIAVMKLIKHPNIMSLLDVIDLSDSPNLYLILEYVQGGELFEYLVSQGRLSEKEARKYFQQIIIGLDYCHRHLICHRDLKPENLLLDRDKNIKIADFGMASLQPTGSLLETSCGSPHYASPEIVNGVPYDGSASDIWSCGIILYALLSGHLPFDDDNIRQLLNKVKMGKYKIPDHVSDEAKDLIQRILVINPSKRLTMKQVQSHPWFTADPPPNLTTLPDPPTAAEIGRPVSHVSEIDDRILETLKVLWAELSTDKIIEALLNSEYNMQKVTYVLLQRHANSYWQIDRDDEIRSVASPAKRRRRPITICAFSNSKDPFPGLKGMMTKLAQDKLVPPMSPGIQHHSTPSQSRPASHTSLRPVISETDNVSEVNSASSHVSVTTTATTTLAPPPPVPPKPTVIRTDRVYEDYQQKSPWQFASNNSSNSNQLHTSNIGRQSPVISRPSHFYTTPRTAPYSPGHENPSYSQQMPIAQQPYVQAYFHPQLQQHMNNISHMLSPRVPSHHRRHNNDPEESQMSRMMHLWQRNKVDPASPLQRHQYVFDRTAIESSSLVWKDPSQAASFLSPAFDVTPTSSPTTHRHTHRYSFNPPCHYVKPQQHASPTVATSNNSKRTSWLPGLFHFKQPKVCSLECEARDEREAIGKLSQVLRERMDGFITERQEPDGRIRRKGEMRLANNTKSIFLKFKLEIYQLLAAKKRGLYRISFIQQQGDAMALAAAVRIVDRTLQVYEQEAELVSAANGWSINRVAM</sequence>
<feature type="region of interest" description="Disordered" evidence="3">
    <location>
        <begin position="438"/>
        <end position="504"/>
    </location>
</feature>
<dbReference type="CDD" id="cd14081">
    <property type="entry name" value="STKc_BRSK1_2"/>
    <property type="match status" value="1"/>
</dbReference>
<dbReference type="SMART" id="SM00220">
    <property type="entry name" value="S_TKc"/>
    <property type="match status" value="1"/>
</dbReference>
<dbReference type="VEuPathDB" id="FungiDB:BCV72DRAFT_331823"/>
<feature type="compositionally biased region" description="Polar residues" evidence="3">
    <location>
        <begin position="447"/>
        <end position="461"/>
    </location>
</feature>
<feature type="domain" description="Protein kinase" evidence="4">
    <location>
        <begin position="39"/>
        <end position="311"/>
    </location>
</feature>
<dbReference type="InterPro" id="IPR011009">
    <property type="entry name" value="Kinase-like_dom_sf"/>
</dbReference>
<dbReference type="GO" id="GO:0035556">
    <property type="term" value="P:intracellular signal transduction"/>
    <property type="evidence" value="ECO:0007669"/>
    <property type="project" value="TreeGrafter"/>
</dbReference>
<dbReference type="Gene3D" id="1.10.510.10">
    <property type="entry name" value="Transferase(Phosphotransferase) domain 1"/>
    <property type="match status" value="1"/>
</dbReference>
<evidence type="ECO:0000259" key="4">
    <source>
        <dbReference type="PROSITE" id="PS50011"/>
    </source>
</evidence>
<evidence type="ECO:0000256" key="2">
    <source>
        <dbReference type="ARBA" id="ARBA00022840"/>
    </source>
</evidence>
<dbReference type="SUPFAM" id="SSF56112">
    <property type="entry name" value="Protein kinase-like (PK-like)"/>
    <property type="match status" value="1"/>
</dbReference>
<dbReference type="GO" id="GO:0005524">
    <property type="term" value="F:ATP binding"/>
    <property type="evidence" value="ECO:0007669"/>
    <property type="project" value="UniProtKB-KW"/>
</dbReference>
<dbReference type="OMA" id="LHAMEIV"/>
<dbReference type="EMBL" id="KV921388">
    <property type="protein sequence ID" value="ORE16354.1"/>
    <property type="molecule type" value="Genomic_DNA"/>
</dbReference>
<feature type="compositionally biased region" description="Polar residues" evidence="3">
    <location>
        <begin position="532"/>
        <end position="544"/>
    </location>
</feature>
<proteinExistence type="predicted"/>
<evidence type="ECO:0000256" key="1">
    <source>
        <dbReference type="ARBA" id="ARBA00022741"/>
    </source>
</evidence>
<dbReference type="PANTHER" id="PTHR24346">
    <property type="entry name" value="MAP/MICROTUBULE AFFINITY-REGULATING KINASE"/>
    <property type="match status" value="1"/>
</dbReference>
<dbReference type="AlphaFoldDB" id="A0A1X0RWK2"/>
<dbReference type="InterPro" id="IPR008271">
    <property type="entry name" value="Ser/Thr_kinase_AS"/>
</dbReference>
<keyword evidence="1" id="KW-0547">Nucleotide-binding</keyword>
<dbReference type="FunFam" id="1.10.510.10:FF:000571">
    <property type="entry name" value="Maternal embryonic leucine zipper kinase"/>
    <property type="match status" value="1"/>
</dbReference>
<dbReference type="Pfam" id="PF00069">
    <property type="entry name" value="Pkinase"/>
    <property type="match status" value="1"/>
</dbReference>
<evidence type="ECO:0000256" key="3">
    <source>
        <dbReference type="SAM" id="MobiDB-lite"/>
    </source>
</evidence>
<dbReference type="InterPro" id="IPR000719">
    <property type="entry name" value="Prot_kinase_dom"/>
</dbReference>
<dbReference type="GO" id="GO:0005737">
    <property type="term" value="C:cytoplasm"/>
    <property type="evidence" value="ECO:0007669"/>
    <property type="project" value="TreeGrafter"/>
</dbReference>
<dbReference type="PANTHER" id="PTHR24346:SF110">
    <property type="entry name" value="NON-SPECIFIC SERINE_THREONINE PROTEIN KINASE"/>
    <property type="match status" value="1"/>
</dbReference>
<feature type="compositionally biased region" description="Pro residues" evidence="3">
    <location>
        <begin position="493"/>
        <end position="502"/>
    </location>
</feature>
<feature type="region of interest" description="Disordered" evidence="3">
    <location>
        <begin position="520"/>
        <end position="571"/>
    </location>
</feature>
<keyword evidence="2" id="KW-0067">ATP-binding</keyword>
<gene>
    <name evidence="5" type="ORF">BCV71DRAFT_228137</name>
</gene>
<feature type="compositionally biased region" description="Low complexity" evidence="3">
    <location>
        <begin position="477"/>
        <end position="492"/>
    </location>
</feature>
<keyword evidence="5" id="KW-0418">Kinase</keyword>
<dbReference type="Proteomes" id="UP000242381">
    <property type="component" value="Unassembled WGS sequence"/>
</dbReference>
<reference evidence="5 6" key="1">
    <citation type="journal article" date="2016" name="Proc. Natl. Acad. Sci. U.S.A.">
        <title>Lipid metabolic changes in an early divergent fungus govern the establishment of a mutualistic symbiosis with endobacteria.</title>
        <authorList>
            <person name="Lastovetsky O.A."/>
            <person name="Gaspar M.L."/>
            <person name="Mondo S.J."/>
            <person name="LaButti K.M."/>
            <person name="Sandor L."/>
            <person name="Grigoriev I.V."/>
            <person name="Henry S.A."/>
            <person name="Pawlowska T.E."/>
        </authorList>
    </citation>
    <scope>NUCLEOTIDE SEQUENCE [LARGE SCALE GENOMIC DNA]</scope>
    <source>
        <strain evidence="5 6">ATCC 11559</strain>
    </source>
</reference>
<organism evidence="5 6">
    <name type="scientific">Rhizopus microsporus</name>
    <dbReference type="NCBI Taxonomy" id="58291"/>
    <lineage>
        <taxon>Eukaryota</taxon>
        <taxon>Fungi</taxon>
        <taxon>Fungi incertae sedis</taxon>
        <taxon>Mucoromycota</taxon>
        <taxon>Mucoromycotina</taxon>
        <taxon>Mucoromycetes</taxon>
        <taxon>Mucorales</taxon>
        <taxon>Mucorineae</taxon>
        <taxon>Rhizopodaceae</taxon>
        <taxon>Rhizopus</taxon>
    </lineage>
</organism>
<dbReference type="PROSITE" id="PS50011">
    <property type="entry name" value="PROTEIN_KINASE_DOM"/>
    <property type="match status" value="1"/>
</dbReference>
<keyword evidence="5" id="KW-0808">Transferase</keyword>
<dbReference type="PROSITE" id="PS00108">
    <property type="entry name" value="PROTEIN_KINASE_ST"/>
    <property type="match status" value="1"/>
</dbReference>
<dbReference type="GO" id="GO:0004674">
    <property type="term" value="F:protein serine/threonine kinase activity"/>
    <property type="evidence" value="ECO:0007669"/>
    <property type="project" value="TreeGrafter"/>
</dbReference>
<name>A0A1X0RWK2_RHIZD</name>
<evidence type="ECO:0000313" key="5">
    <source>
        <dbReference type="EMBL" id="ORE16354.1"/>
    </source>
</evidence>
<protein>
    <submittedName>
        <fullName evidence="5">Pkinase-domain-containing protein</fullName>
    </submittedName>
</protein>
<evidence type="ECO:0000313" key="6">
    <source>
        <dbReference type="Proteomes" id="UP000242381"/>
    </source>
</evidence>